<evidence type="ECO:0000313" key="1">
    <source>
        <dbReference type="EMBL" id="KAL2825595.1"/>
    </source>
</evidence>
<dbReference type="EMBL" id="JBFXLS010000035">
    <property type="protein sequence ID" value="KAL2825595.1"/>
    <property type="molecule type" value="Genomic_DNA"/>
</dbReference>
<keyword evidence="2" id="KW-1185">Reference proteome</keyword>
<accession>A0ABR4ICX5</accession>
<reference evidence="1 2" key="1">
    <citation type="submission" date="2024-07" db="EMBL/GenBank/DDBJ databases">
        <title>Section-level genome sequencing and comparative genomics of Aspergillus sections Usti and Cavernicolus.</title>
        <authorList>
            <consortium name="Lawrence Berkeley National Laboratory"/>
            <person name="Nybo J.L."/>
            <person name="Vesth T.C."/>
            <person name="Theobald S."/>
            <person name="Frisvad J.C."/>
            <person name="Larsen T.O."/>
            <person name="Kjaerboelling I."/>
            <person name="Rothschild-Mancinelli K."/>
            <person name="Lyhne E.K."/>
            <person name="Kogle M.E."/>
            <person name="Barry K."/>
            <person name="Clum A."/>
            <person name="Na H."/>
            <person name="Ledsgaard L."/>
            <person name="Lin J."/>
            <person name="Lipzen A."/>
            <person name="Kuo A."/>
            <person name="Riley R."/>
            <person name="Mondo S."/>
            <person name="LaButti K."/>
            <person name="Haridas S."/>
            <person name="Pangalinan J."/>
            <person name="Salamov A.A."/>
            <person name="Simmons B.A."/>
            <person name="Magnuson J.K."/>
            <person name="Chen J."/>
            <person name="Drula E."/>
            <person name="Henrissat B."/>
            <person name="Wiebenga A."/>
            <person name="Lubbers R.J."/>
            <person name="Gomes A.C."/>
            <person name="Makela M.R."/>
            <person name="Stajich J."/>
            <person name="Grigoriev I.V."/>
            <person name="Mortensen U.H."/>
            <person name="De vries R.P."/>
            <person name="Baker S.E."/>
            <person name="Andersen M.R."/>
        </authorList>
    </citation>
    <scope>NUCLEOTIDE SEQUENCE [LARGE SCALE GENOMIC DNA]</scope>
    <source>
        <strain evidence="1 2">CBS 600.67</strain>
    </source>
</reference>
<gene>
    <name evidence="1" type="ORF">BDW59DRAFT_146039</name>
</gene>
<name>A0ABR4ICX5_9EURO</name>
<dbReference type="Proteomes" id="UP001610335">
    <property type="component" value="Unassembled WGS sequence"/>
</dbReference>
<sequence>MKSRKTWEHKQLQNLMLTLSTGMEAKVRVTKNTIYGVSCGKFWFTISSLFGLNIRKGGVVTFQFHLTDTRHPNCYVQRAQARDPASRLAVSLRGCDIHGLFHVWLMTNGKCNVMKMNSLVDILEGYSLEESRSFERRWHVKAMKPCDKSSRKHVYT</sequence>
<comment type="caution">
    <text evidence="1">The sequence shown here is derived from an EMBL/GenBank/DDBJ whole genome shotgun (WGS) entry which is preliminary data.</text>
</comment>
<proteinExistence type="predicted"/>
<evidence type="ECO:0000313" key="2">
    <source>
        <dbReference type="Proteomes" id="UP001610335"/>
    </source>
</evidence>
<organism evidence="1 2">
    <name type="scientific">Aspergillus cavernicola</name>
    <dbReference type="NCBI Taxonomy" id="176166"/>
    <lineage>
        <taxon>Eukaryota</taxon>
        <taxon>Fungi</taxon>
        <taxon>Dikarya</taxon>
        <taxon>Ascomycota</taxon>
        <taxon>Pezizomycotina</taxon>
        <taxon>Eurotiomycetes</taxon>
        <taxon>Eurotiomycetidae</taxon>
        <taxon>Eurotiales</taxon>
        <taxon>Aspergillaceae</taxon>
        <taxon>Aspergillus</taxon>
        <taxon>Aspergillus subgen. Nidulantes</taxon>
    </lineage>
</organism>
<protein>
    <submittedName>
        <fullName evidence="1">Uncharacterized protein</fullName>
    </submittedName>
</protein>